<accession>A0A2Z2HT16</accession>
<dbReference type="EMBL" id="CP019893">
    <property type="protein sequence ID" value="ARS90366.1"/>
    <property type="molecule type" value="Genomic_DNA"/>
</dbReference>
<feature type="transmembrane region" description="Helical" evidence="1">
    <location>
        <begin position="96"/>
        <end position="116"/>
    </location>
</feature>
<keyword evidence="1" id="KW-0472">Membrane</keyword>
<name>A0A2Z2HT16_9EURY</name>
<evidence type="ECO:0000256" key="1">
    <source>
        <dbReference type="SAM" id="Phobius"/>
    </source>
</evidence>
<keyword evidence="3" id="KW-1185">Reference proteome</keyword>
<dbReference type="RefSeq" id="WP_228434351.1">
    <property type="nucleotide sequence ID" value="NZ_CP019893.1"/>
</dbReference>
<dbReference type="Proteomes" id="UP000250088">
    <property type="component" value="Chromosome"/>
</dbReference>
<dbReference type="GeneID" id="32894799"/>
<sequence length="118" mass="12354">MTGSIGALQGGRPLEVTTLQQVTGGSPAVVLLVFLALLVATVLSLYLAVRLYRGYRRGGGTGMLLLGTGLVLLTTVPMVLRLALSNVGAIDPVWREVLATAIQLLGLVLILGVVYGRR</sequence>
<dbReference type="KEGG" id="naj:B1756_11940"/>
<gene>
    <name evidence="2" type="ORF">B1756_11940</name>
</gene>
<evidence type="ECO:0000313" key="2">
    <source>
        <dbReference type="EMBL" id="ARS90366.1"/>
    </source>
</evidence>
<proteinExistence type="predicted"/>
<dbReference type="AlphaFoldDB" id="A0A2Z2HT16"/>
<keyword evidence="1" id="KW-1133">Transmembrane helix</keyword>
<evidence type="ECO:0000313" key="3">
    <source>
        <dbReference type="Proteomes" id="UP000250088"/>
    </source>
</evidence>
<reference evidence="3" key="1">
    <citation type="submission" date="2017-02" db="EMBL/GenBank/DDBJ databases">
        <title>Natronthermophilus aegyptiacus gen. nov.,sp. nov., an aerobic, extremely halophilic alkalithermophilic archaeon isolated from the athalassohaline Wadi An Natrun, Egypt.</title>
        <authorList>
            <person name="Zhao B."/>
        </authorList>
    </citation>
    <scope>NUCLEOTIDE SEQUENCE [LARGE SCALE GENOMIC DNA]</scope>
    <source>
        <strain evidence="3">JW/NM-HA 15</strain>
    </source>
</reference>
<protein>
    <submittedName>
        <fullName evidence="2">Uncharacterized protein</fullName>
    </submittedName>
</protein>
<organism evidence="2 3">
    <name type="scientific">Natrarchaeobaculum aegyptiacum</name>
    <dbReference type="NCBI Taxonomy" id="745377"/>
    <lineage>
        <taxon>Archaea</taxon>
        <taxon>Methanobacteriati</taxon>
        <taxon>Methanobacteriota</taxon>
        <taxon>Stenosarchaea group</taxon>
        <taxon>Halobacteria</taxon>
        <taxon>Halobacteriales</taxon>
        <taxon>Natrialbaceae</taxon>
        <taxon>Natrarchaeobaculum</taxon>
    </lineage>
</organism>
<feature type="transmembrane region" description="Helical" evidence="1">
    <location>
        <begin position="28"/>
        <end position="49"/>
    </location>
</feature>
<keyword evidence="1" id="KW-0812">Transmembrane</keyword>
<feature type="transmembrane region" description="Helical" evidence="1">
    <location>
        <begin position="61"/>
        <end position="84"/>
    </location>
</feature>